<protein>
    <submittedName>
        <fullName evidence="1">Uncharacterized protein</fullName>
    </submittedName>
</protein>
<evidence type="ECO:0000313" key="2">
    <source>
        <dbReference type="Proteomes" id="UP000287519"/>
    </source>
</evidence>
<dbReference type="EMBL" id="BHYM01000019">
    <property type="protein sequence ID" value="GCE38461.1"/>
    <property type="molecule type" value="Genomic_DNA"/>
</dbReference>
<organism evidence="1 2">
    <name type="scientific">Rhodococcus wratislaviensis</name>
    <name type="common">Tsukamurella wratislaviensis</name>
    <dbReference type="NCBI Taxonomy" id="44752"/>
    <lineage>
        <taxon>Bacteria</taxon>
        <taxon>Bacillati</taxon>
        <taxon>Actinomycetota</taxon>
        <taxon>Actinomycetes</taxon>
        <taxon>Mycobacteriales</taxon>
        <taxon>Nocardiaceae</taxon>
        <taxon>Rhodococcus</taxon>
    </lineage>
</organism>
<gene>
    <name evidence="1" type="ORF">Rhow_001513</name>
</gene>
<sequence length="45" mass="5537">MDYFNDDEVYEEIKGYIAYIQELRDAENQNIAARTYFPFRRPEKN</sequence>
<dbReference type="Proteomes" id="UP000287519">
    <property type="component" value="Unassembled WGS sequence"/>
</dbReference>
<keyword evidence="2" id="KW-1185">Reference proteome</keyword>
<dbReference type="AlphaFoldDB" id="A0A402C4D5"/>
<reference evidence="1 2" key="1">
    <citation type="submission" date="2018-11" db="EMBL/GenBank/DDBJ databases">
        <title>Microbial catabolism of amino acid.</title>
        <authorList>
            <person name="Hibi M."/>
            <person name="Ogawa J."/>
        </authorList>
    </citation>
    <scope>NUCLEOTIDE SEQUENCE [LARGE SCALE GENOMIC DNA]</scope>
    <source>
        <strain evidence="1 2">C31-06</strain>
    </source>
</reference>
<evidence type="ECO:0000313" key="1">
    <source>
        <dbReference type="EMBL" id="GCE38461.1"/>
    </source>
</evidence>
<accession>A0A402C4D5</accession>
<name>A0A402C4D5_RHOWR</name>
<proteinExistence type="predicted"/>
<comment type="caution">
    <text evidence="1">The sequence shown here is derived from an EMBL/GenBank/DDBJ whole genome shotgun (WGS) entry which is preliminary data.</text>
</comment>